<gene>
    <name evidence="1" type="ORF">E4U02_14865</name>
</gene>
<proteinExistence type="predicted"/>
<protein>
    <recommendedName>
        <fullName evidence="3">Sulfotransferase family protein</fullName>
    </recommendedName>
</protein>
<dbReference type="SUPFAM" id="SSF52540">
    <property type="entry name" value="P-loop containing nucleoside triphosphate hydrolases"/>
    <property type="match status" value="1"/>
</dbReference>
<sequence>MAERKTAALPPGARLLHIGQPKTATTTLQAAAASRREELLAHGVIYPGTGLNHGIETSALMERQSPAWSRVPDRSRWDALRAEVEAAPAHRAFVSYELIVQADDAAARRFADELGENTYVVITVRAFAPMLPSVWQQYVKSGRAISLRGWLGREFLGDGVRHAAREGAGFWAEHDLAAQVRRWSGVVGPDRVIVVIADKHDPARVTDAFEDLLDLPRGLLRLPQPTGAAVNRSLSPLETRLVLDINRLLPSRVLPRSSYYALIRDGVVATIQQRRSPGPDEGEAGVGRRVAEHVARAAATFVAALRDSGVRVVGDDASLLESAPWPREPGSNGALELDIAVCALRGAASAALGRGVDFESGGGSEPRPVPPPARIRLPRARDTLHVELSGRRPGDRIRPIAAPGDADAIAGEADVLGARRGSRWIRIDAAALLDSDVRSELFAALRVPRVLVTVDDRPERALWEQALARGEWRSFSEWAGAERPDVAAFLEEIAPFAASLDVVDDVALERAAARHPARLAVTTQPAGALSEHDIELIRAFNASTADIPLTAAERVAVVGRGALRGMRSEPVAAPGAFDSAARAVFGIALGFAGHDVPGE</sequence>
<reference evidence="1 2" key="1">
    <citation type="submission" date="2019-03" db="EMBL/GenBank/DDBJ databases">
        <title>Diversity of the mouse oral microbiome.</title>
        <authorList>
            <person name="Joseph S."/>
            <person name="Aduse-Opoku J."/>
            <person name="Curtis M."/>
            <person name="Wade W."/>
            <person name="Hashim A."/>
        </authorList>
    </citation>
    <scope>NUCLEOTIDE SEQUENCE [LARGE SCALE GENOMIC DNA]</scope>
    <source>
        <strain evidence="1 2">P1012</strain>
    </source>
</reference>
<comment type="caution">
    <text evidence="1">The sequence shown here is derived from an EMBL/GenBank/DDBJ whole genome shotgun (WGS) entry which is preliminary data.</text>
</comment>
<evidence type="ECO:0008006" key="3">
    <source>
        <dbReference type="Google" id="ProtNLM"/>
    </source>
</evidence>
<accession>A0A4Y9FP17</accession>
<name>A0A4Y9FP17_9MICO</name>
<keyword evidence="2" id="KW-1185">Reference proteome</keyword>
<organism evidence="1 2">
    <name type="scientific">Microbacterium paludicola</name>
    <dbReference type="NCBI Taxonomy" id="300019"/>
    <lineage>
        <taxon>Bacteria</taxon>
        <taxon>Bacillati</taxon>
        <taxon>Actinomycetota</taxon>
        <taxon>Actinomycetes</taxon>
        <taxon>Micrococcales</taxon>
        <taxon>Microbacteriaceae</taxon>
        <taxon>Microbacterium</taxon>
    </lineage>
</organism>
<dbReference type="OrthoDB" id="5144031at2"/>
<dbReference type="EMBL" id="SPQB01000064">
    <property type="protein sequence ID" value="TFU30273.1"/>
    <property type="molecule type" value="Genomic_DNA"/>
</dbReference>
<dbReference type="AlphaFoldDB" id="A0A4Y9FP17"/>
<dbReference type="RefSeq" id="WP_135115589.1">
    <property type="nucleotide sequence ID" value="NZ_JADGLL010000064.1"/>
</dbReference>
<dbReference type="Proteomes" id="UP000298358">
    <property type="component" value="Unassembled WGS sequence"/>
</dbReference>
<evidence type="ECO:0000313" key="2">
    <source>
        <dbReference type="Proteomes" id="UP000298358"/>
    </source>
</evidence>
<evidence type="ECO:0000313" key="1">
    <source>
        <dbReference type="EMBL" id="TFU30273.1"/>
    </source>
</evidence>
<dbReference type="InterPro" id="IPR027417">
    <property type="entry name" value="P-loop_NTPase"/>
</dbReference>